<feature type="transmembrane region" description="Helical" evidence="2">
    <location>
        <begin position="124"/>
        <end position="142"/>
    </location>
</feature>
<gene>
    <name evidence="3" type="ORF">OKA05_20810</name>
</gene>
<comment type="caution">
    <text evidence="3">The sequence shown here is derived from an EMBL/GenBank/DDBJ whole genome shotgun (WGS) entry which is preliminary data.</text>
</comment>
<keyword evidence="2" id="KW-0812">Transmembrane</keyword>
<name>A0ABT3GNF9_9BACT</name>
<keyword evidence="2" id="KW-1133">Transmembrane helix</keyword>
<feature type="compositionally biased region" description="Basic residues" evidence="1">
    <location>
        <begin position="343"/>
        <end position="354"/>
    </location>
</feature>
<evidence type="ECO:0008006" key="5">
    <source>
        <dbReference type="Google" id="ProtNLM"/>
    </source>
</evidence>
<feature type="transmembrane region" description="Helical" evidence="2">
    <location>
        <begin position="180"/>
        <end position="201"/>
    </location>
</feature>
<feature type="transmembrane region" description="Helical" evidence="2">
    <location>
        <begin position="249"/>
        <end position="267"/>
    </location>
</feature>
<dbReference type="Proteomes" id="UP001320876">
    <property type="component" value="Unassembled WGS sequence"/>
</dbReference>
<evidence type="ECO:0000313" key="3">
    <source>
        <dbReference type="EMBL" id="MCW1925016.1"/>
    </source>
</evidence>
<accession>A0ABT3GNF9</accession>
<sequence>MQSRASADIRDFQPVSQPIPRVQRFLSALAGSTTLVLRWACAALFIGRAWQHLFVGTPYRPILFSQSLMEGFVGTVFGLDWTTWATSPVVESNLALATRFIGVVLALCAVAALVTVPRRTWSRLLLASGTTVLAVIAFAVYRDKLLRVGELFELACAISAPVALLLATRPAGAGGSFLRHGLAVAVAATFAAHGLYAVGYYPLPGEWVTMAMTILRLGEQAAVTFLFAAGVLDFLVALTIFIPRLSVAAAAYAFAWGLLTASARVVANVTPENFHESALFWIPEMLVRLPNALLPLVVLGLLVRGLIPDRRRDETISPPAQATAPKPETHPLNHESNPEAHRRGLGRLARHLDS</sequence>
<reference evidence="3 4" key="1">
    <citation type="submission" date="2022-10" db="EMBL/GenBank/DDBJ databases">
        <title>Luteolibacter arcticus strain CCTCC AB 2014275, whole genome shotgun sequencing project.</title>
        <authorList>
            <person name="Zhao G."/>
            <person name="Shen L."/>
        </authorList>
    </citation>
    <scope>NUCLEOTIDE SEQUENCE [LARGE SCALE GENOMIC DNA]</scope>
    <source>
        <strain evidence="3 4">CCTCC AB 2014275</strain>
    </source>
</reference>
<feature type="transmembrane region" description="Helical" evidence="2">
    <location>
        <begin position="96"/>
        <end position="117"/>
    </location>
</feature>
<evidence type="ECO:0000256" key="1">
    <source>
        <dbReference type="SAM" id="MobiDB-lite"/>
    </source>
</evidence>
<feature type="transmembrane region" description="Helical" evidence="2">
    <location>
        <begin position="287"/>
        <end position="307"/>
    </location>
</feature>
<evidence type="ECO:0000256" key="2">
    <source>
        <dbReference type="SAM" id="Phobius"/>
    </source>
</evidence>
<dbReference type="RefSeq" id="WP_264489124.1">
    <property type="nucleotide sequence ID" value="NZ_JAPDDT010000011.1"/>
</dbReference>
<evidence type="ECO:0000313" key="4">
    <source>
        <dbReference type="Proteomes" id="UP001320876"/>
    </source>
</evidence>
<feature type="transmembrane region" description="Helical" evidence="2">
    <location>
        <begin position="25"/>
        <end position="50"/>
    </location>
</feature>
<feature type="compositionally biased region" description="Basic and acidic residues" evidence="1">
    <location>
        <begin position="327"/>
        <end position="342"/>
    </location>
</feature>
<feature type="region of interest" description="Disordered" evidence="1">
    <location>
        <begin position="313"/>
        <end position="354"/>
    </location>
</feature>
<feature type="transmembrane region" description="Helical" evidence="2">
    <location>
        <begin position="221"/>
        <end position="242"/>
    </location>
</feature>
<organism evidence="3 4">
    <name type="scientific">Luteolibacter arcticus</name>
    <dbReference type="NCBI Taxonomy" id="1581411"/>
    <lineage>
        <taxon>Bacteria</taxon>
        <taxon>Pseudomonadati</taxon>
        <taxon>Verrucomicrobiota</taxon>
        <taxon>Verrucomicrobiia</taxon>
        <taxon>Verrucomicrobiales</taxon>
        <taxon>Verrucomicrobiaceae</taxon>
        <taxon>Luteolibacter</taxon>
    </lineage>
</organism>
<feature type="transmembrane region" description="Helical" evidence="2">
    <location>
        <begin position="148"/>
        <end position="168"/>
    </location>
</feature>
<keyword evidence="2" id="KW-0472">Membrane</keyword>
<proteinExistence type="predicted"/>
<dbReference type="EMBL" id="JAPDDT010000011">
    <property type="protein sequence ID" value="MCW1925016.1"/>
    <property type="molecule type" value="Genomic_DNA"/>
</dbReference>
<keyword evidence="4" id="KW-1185">Reference proteome</keyword>
<protein>
    <recommendedName>
        <fullName evidence="5">Integral membrane protein</fullName>
    </recommendedName>
</protein>